<keyword evidence="2" id="KW-0732">Signal</keyword>
<dbReference type="RefSeq" id="XP_022775615.1">
    <property type="nucleotide sequence ID" value="XM_022919880.1"/>
</dbReference>
<feature type="compositionally biased region" description="Polar residues" evidence="1">
    <location>
        <begin position="93"/>
        <end position="102"/>
    </location>
</feature>
<gene>
    <name evidence="4" type="primary">LOC111317458</name>
</gene>
<organism evidence="3 4">
    <name type="scientific">Durio zibethinus</name>
    <name type="common">Durian</name>
    <dbReference type="NCBI Taxonomy" id="66656"/>
    <lineage>
        <taxon>Eukaryota</taxon>
        <taxon>Viridiplantae</taxon>
        <taxon>Streptophyta</taxon>
        <taxon>Embryophyta</taxon>
        <taxon>Tracheophyta</taxon>
        <taxon>Spermatophyta</taxon>
        <taxon>Magnoliopsida</taxon>
        <taxon>eudicotyledons</taxon>
        <taxon>Gunneridae</taxon>
        <taxon>Pentapetalae</taxon>
        <taxon>rosids</taxon>
        <taxon>malvids</taxon>
        <taxon>Malvales</taxon>
        <taxon>Malvaceae</taxon>
        <taxon>Helicteroideae</taxon>
        <taxon>Durio</taxon>
    </lineage>
</organism>
<reference evidence="4" key="1">
    <citation type="submission" date="2025-08" db="UniProtKB">
        <authorList>
            <consortium name="RefSeq"/>
        </authorList>
    </citation>
    <scope>IDENTIFICATION</scope>
    <source>
        <tissue evidence="4">Fruit stalk</tissue>
    </source>
</reference>
<dbReference type="AlphaFoldDB" id="A0A6P6BEY7"/>
<feature type="signal peptide" evidence="2">
    <location>
        <begin position="1"/>
        <end position="21"/>
    </location>
</feature>
<evidence type="ECO:0000256" key="1">
    <source>
        <dbReference type="SAM" id="MobiDB-lite"/>
    </source>
</evidence>
<feature type="compositionally biased region" description="Low complexity" evidence="1">
    <location>
        <begin position="24"/>
        <end position="53"/>
    </location>
</feature>
<keyword evidence="3" id="KW-1185">Reference proteome</keyword>
<feature type="compositionally biased region" description="Acidic residues" evidence="1">
    <location>
        <begin position="54"/>
        <end position="66"/>
    </location>
</feature>
<accession>A0A6P6BEY7</accession>
<sequence length="124" mass="11595">MARQVVVLALVLIALVGLVSADTPASANATPKSSSTNASSPSSQGGTEAAAALADDDAIGNTDEADAPSNSTGGDASLAVEGPIGSEDAANSAAGTAQPPSSGATALGFSAVAGAAAIAGYFVF</sequence>
<evidence type="ECO:0000313" key="3">
    <source>
        <dbReference type="Proteomes" id="UP000515121"/>
    </source>
</evidence>
<name>A0A6P6BEY7_DURZI</name>
<feature type="region of interest" description="Disordered" evidence="1">
    <location>
        <begin position="24"/>
        <end position="102"/>
    </location>
</feature>
<dbReference type="KEGG" id="dzi:111317458"/>
<dbReference type="Proteomes" id="UP000515121">
    <property type="component" value="Unplaced"/>
</dbReference>
<feature type="chain" id="PRO_5028021435" evidence="2">
    <location>
        <begin position="22"/>
        <end position="124"/>
    </location>
</feature>
<protein>
    <submittedName>
        <fullName evidence="4">Anther-specific protein BCP1-like</fullName>
    </submittedName>
</protein>
<proteinExistence type="predicted"/>
<dbReference type="GeneID" id="111317458"/>
<evidence type="ECO:0000256" key="2">
    <source>
        <dbReference type="SAM" id="SignalP"/>
    </source>
</evidence>
<evidence type="ECO:0000313" key="4">
    <source>
        <dbReference type="RefSeq" id="XP_022775615.1"/>
    </source>
</evidence>